<dbReference type="InterPro" id="IPR000055">
    <property type="entry name" value="Restrct_endonuc_typeI_TRD"/>
</dbReference>
<dbReference type="SUPFAM" id="SSF116734">
    <property type="entry name" value="DNA methylase specificity domain"/>
    <property type="match status" value="2"/>
</dbReference>
<name>A0A1F7XA84_9BACT</name>
<dbReference type="EMBL" id="MGFS01000007">
    <property type="protein sequence ID" value="OGM11940.1"/>
    <property type="molecule type" value="Genomic_DNA"/>
</dbReference>
<dbReference type="CDD" id="cd16961">
    <property type="entry name" value="RMtype1_S_TRD-CR_like"/>
    <property type="match status" value="1"/>
</dbReference>
<evidence type="ECO:0000256" key="1">
    <source>
        <dbReference type="ARBA" id="ARBA00010923"/>
    </source>
</evidence>
<feature type="domain" description="Type I restriction modification DNA specificity" evidence="5">
    <location>
        <begin position="193"/>
        <end position="355"/>
    </location>
</feature>
<gene>
    <name evidence="6" type="ORF">A2Z22_01730</name>
</gene>
<keyword evidence="4" id="KW-0175">Coiled coil</keyword>
<dbReference type="InterPro" id="IPR051212">
    <property type="entry name" value="Type-I_RE_S_subunit"/>
</dbReference>
<keyword evidence="3" id="KW-0238">DNA-binding</keyword>
<proteinExistence type="inferred from homology"/>
<evidence type="ECO:0000259" key="5">
    <source>
        <dbReference type="Pfam" id="PF01420"/>
    </source>
</evidence>
<comment type="caution">
    <text evidence="6">The sequence shown here is derived from an EMBL/GenBank/DDBJ whole genome shotgun (WGS) entry which is preliminary data.</text>
</comment>
<evidence type="ECO:0000313" key="6">
    <source>
        <dbReference type="EMBL" id="OGM11940.1"/>
    </source>
</evidence>
<evidence type="ECO:0000256" key="2">
    <source>
        <dbReference type="ARBA" id="ARBA00022747"/>
    </source>
</evidence>
<organism evidence="6 7">
    <name type="scientific">Candidatus Woesebacteria bacterium RBG_16_34_12</name>
    <dbReference type="NCBI Taxonomy" id="1802480"/>
    <lineage>
        <taxon>Bacteria</taxon>
        <taxon>Candidatus Woeseibacteriota</taxon>
    </lineage>
</organism>
<dbReference type="AlphaFoldDB" id="A0A1F7XA84"/>
<dbReference type="GO" id="GO:0003677">
    <property type="term" value="F:DNA binding"/>
    <property type="evidence" value="ECO:0007669"/>
    <property type="project" value="UniProtKB-KW"/>
</dbReference>
<protein>
    <recommendedName>
        <fullName evidence="5">Type I restriction modification DNA specificity domain-containing protein</fullName>
    </recommendedName>
</protein>
<evidence type="ECO:0000256" key="3">
    <source>
        <dbReference type="ARBA" id="ARBA00023125"/>
    </source>
</evidence>
<sequence>MKNWHTKKLGEICDFEGGSQPPKSTFAYEPHVGYIRFLQIRDFGNDKNITYIPASKKNRLCTRNDILIGRYGASVGKIVTNKFGAYNVALMKTIPHSDNLNKKYFYYYLISNEFQTRLSKVASRSAQAGFSKDDIYNFPVLTPPISVQERIIQKLDKVFESTEKAMKNTENNLRNTKELFESYLQQILENSKKNWQEKKIVDVCKKILAGGDVPKNNYSKEKTNKFFVPIYSNGVRDEGLFGFTTLEKIKEPSITISARGTIGYSVIRKDGFYPVVRVIVLIPRTDIVDIIFLNYAVSRLKFINSGTSIPQLTVPMVKNYTIILPPLREQVEIVKKLDGLSAQTKKLEENYKQKLLLLDELKKSVLAKTFSGDL</sequence>
<dbReference type="Gene3D" id="3.90.220.20">
    <property type="entry name" value="DNA methylase specificity domains"/>
    <property type="match status" value="2"/>
</dbReference>
<evidence type="ECO:0000313" key="7">
    <source>
        <dbReference type="Proteomes" id="UP000177053"/>
    </source>
</evidence>
<dbReference type="Pfam" id="PF01420">
    <property type="entry name" value="Methylase_S"/>
    <property type="match status" value="2"/>
</dbReference>
<reference evidence="6 7" key="1">
    <citation type="journal article" date="2016" name="Nat. Commun.">
        <title>Thousands of microbial genomes shed light on interconnected biogeochemical processes in an aquifer system.</title>
        <authorList>
            <person name="Anantharaman K."/>
            <person name="Brown C.T."/>
            <person name="Hug L.A."/>
            <person name="Sharon I."/>
            <person name="Castelle C.J."/>
            <person name="Probst A.J."/>
            <person name="Thomas B.C."/>
            <person name="Singh A."/>
            <person name="Wilkins M.J."/>
            <person name="Karaoz U."/>
            <person name="Brodie E.L."/>
            <person name="Williams K.H."/>
            <person name="Hubbard S.S."/>
            <person name="Banfield J.F."/>
        </authorList>
    </citation>
    <scope>NUCLEOTIDE SEQUENCE [LARGE SCALE GENOMIC DNA]</scope>
</reference>
<evidence type="ECO:0000256" key="4">
    <source>
        <dbReference type="SAM" id="Coils"/>
    </source>
</evidence>
<dbReference type="InterPro" id="IPR044946">
    <property type="entry name" value="Restrct_endonuc_typeI_TRD_sf"/>
</dbReference>
<dbReference type="GO" id="GO:0009307">
    <property type="term" value="P:DNA restriction-modification system"/>
    <property type="evidence" value="ECO:0007669"/>
    <property type="project" value="UniProtKB-KW"/>
</dbReference>
<dbReference type="PANTHER" id="PTHR43140:SF1">
    <property type="entry name" value="TYPE I RESTRICTION ENZYME ECOKI SPECIFICITY SUBUNIT"/>
    <property type="match status" value="1"/>
</dbReference>
<comment type="similarity">
    <text evidence="1">Belongs to the type-I restriction system S methylase family.</text>
</comment>
<dbReference type="CDD" id="cd17263">
    <property type="entry name" value="RMtype1_S_AbaB8300I-TRD1-CR1_like"/>
    <property type="match status" value="1"/>
</dbReference>
<keyword evidence="2" id="KW-0680">Restriction system</keyword>
<feature type="coiled-coil region" evidence="4">
    <location>
        <begin position="152"/>
        <end position="186"/>
    </location>
</feature>
<accession>A0A1F7XA84</accession>
<dbReference type="PANTHER" id="PTHR43140">
    <property type="entry name" value="TYPE-1 RESTRICTION ENZYME ECOKI SPECIFICITY PROTEIN"/>
    <property type="match status" value="1"/>
</dbReference>
<dbReference type="Proteomes" id="UP000177053">
    <property type="component" value="Unassembled WGS sequence"/>
</dbReference>
<feature type="domain" description="Type I restriction modification DNA specificity" evidence="5">
    <location>
        <begin position="1"/>
        <end position="169"/>
    </location>
</feature>